<organism evidence="2 3">
    <name type="scientific">Anopheles culicifacies</name>
    <dbReference type="NCBI Taxonomy" id="139723"/>
    <lineage>
        <taxon>Eukaryota</taxon>
        <taxon>Metazoa</taxon>
        <taxon>Ecdysozoa</taxon>
        <taxon>Arthropoda</taxon>
        <taxon>Hexapoda</taxon>
        <taxon>Insecta</taxon>
        <taxon>Pterygota</taxon>
        <taxon>Neoptera</taxon>
        <taxon>Endopterygota</taxon>
        <taxon>Diptera</taxon>
        <taxon>Nematocera</taxon>
        <taxon>Culicoidea</taxon>
        <taxon>Culicidae</taxon>
        <taxon>Anophelinae</taxon>
        <taxon>Anopheles</taxon>
        <taxon>culicifacies species complex</taxon>
    </lineage>
</organism>
<dbReference type="Proteomes" id="UP000075883">
    <property type="component" value="Unassembled WGS sequence"/>
</dbReference>
<evidence type="ECO:0000313" key="3">
    <source>
        <dbReference type="Proteomes" id="UP000075883"/>
    </source>
</evidence>
<dbReference type="AlphaFoldDB" id="A0A182M9H9"/>
<reference evidence="3" key="1">
    <citation type="submission" date="2013-09" db="EMBL/GenBank/DDBJ databases">
        <title>The Genome Sequence of Anopheles culicifacies species A.</title>
        <authorList>
            <consortium name="The Broad Institute Genomics Platform"/>
            <person name="Neafsey D.E."/>
            <person name="Besansky N."/>
            <person name="Howell P."/>
            <person name="Walton C."/>
            <person name="Young S.K."/>
            <person name="Zeng Q."/>
            <person name="Gargeya S."/>
            <person name="Fitzgerald M."/>
            <person name="Haas B."/>
            <person name="Abouelleil A."/>
            <person name="Allen A.W."/>
            <person name="Alvarado L."/>
            <person name="Arachchi H.M."/>
            <person name="Berlin A.M."/>
            <person name="Chapman S.B."/>
            <person name="Gainer-Dewar J."/>
            <person name="Goldberg J."/>
            <person name="Griggs A."/>
            <person name="Gujja S."/>
            <person name="Hansen M."/>
            <person name="Howarth C."/>
            <person name="Imamovic A."/>
            <person name="Ireland A."/>
            <person name="Larimer J."/>
            <person name="McCowan C."/>
            <person name="Murphy C."/>
            <person name="Pearson M."/>
            <person name="Poon T.W."/>
            <person name="Priest M."/>
            <person name="Roberts A."/>
            <person name="Saif S."/>
            <person name="Shea T."/>
            <person name="Sisk P."/>
            <person name="Sykes S."/>
            <person name="Wortman J."/>
            <person name="Nusbaum C."/>
            <person name="Birren B."/>
        </authorList>
    </citation>
    <scope>NUCLEOTIDE SEQUENCE [LARGE SCALE GENOMIC DNA]</scope>
    <source>
        <strain evidence="3">A-37</strain>
    </source>
</reference>
<dbReference type="VEuPathDB" id="VectorBase:ACUA012797"/>
<evidence type="ECO:0000313" key="2">
    <source>
        <dbReference type="EnsemblMetazoa" id="ACUA012797-PA"/>
    </source>
</evidence>
<feature type="compositionally biased region" description="Low complexity" evidence="1">
    <location>
        <begin position="82"/>
        <end position="92"/>
    </location>
</feature>
<protein>
    <submittedName>
        <fullName evidence="2">Uncharacterized protein</fullName>
    </submittedName>
</protein>
<dbReference type="EnsemblMetazoa" id="ACUA012797-RA">
    <property type="protein sequence ID" value="ACUA012797-PA"/>
    <property type="gene ID" value="ACUA012797"/>
</dbReference>
<feature type="compositionally biased region" description="Low complexity" evidence="1">
    <location>
        <begin position="23"/>
        <end position="50"/>
    </location>
</feature>
<dbReference type="EMBL" id="AXCM01000126">
    <property type="status" value="NOT_ANNOTATED_CDS"/>
    <property type="molecule type" value="Genomic_DNA"/>
</dbReference>
<reference evidence="2" key="2">
    <citation type="submission" date="2020-05" db="UniProtKB">
        <authorList>
            <consortium name="EnsemblMetazoa"/>
        </authorList>
    </citation>
    <scope>IDENTIFICATION</scope>
    <source>
        <strain evidence="2">A-37</strain>
    </source>
</reference>
<feature type="region of interest" description="Disordered" evidence="1">
    <location>
        <begin position="1"/>
        <end position="95"/>
    </location>
</feature>
<sequence length="150" mass="15950">MKQCTNSCSTDSGAESHATPPRANASTMTATTTLTSGTTTSTATTMSTNAKMKHTSGSTREPKGDPKASGGKSTSDVHPMKQQQQQQPQQYLHHPHHYPLHHHQLGVKMNSKLGAGGGVDSLSALHMLPAHLRDVFLAAQLIRGKVFAVN</sequence>
<accession>A0A182M9H9</accession>
<proteinExistence type="predicted"/>
<keyword evidence="3" id="KW-1185">Reference proteome</keyword>
<feature type="compositionally biased region" description="Polar residues" evidence="1">
    <location>
        <begin position="1"/>
        <end position="13"/>
    </location>
</feature>
<name>A0A182M9H9_9DIPT</name>
<evidence type="ECO:0000256" key="1">
    <source>
        <dbReference type="SAM" id="MobiDB-lite"/>
    </source>
</evidence>